<name>A0ACB6V9Z9_9ASCO</name>
<dbReference type="Proteomes" id="UP000744676">
    <property type="component" value="Unassembled WGS sequence"/>
</dbReference>
<proteinExistence type="predicted"/>
<dbReference type="EMBL" id="QVQA01000006">
    <property type="protein sequence ID" value="KAF5102306.1"/>
    <property type="molecule type" value="Genomic_DNA"/>
</dbReference>
<evidence type="ECO:0000313" key="1">
    <source>
        <dbReference type="EMBL" id="KAF5102306.1"/>
    </source>
</evidence>
<comment type="caution">
    <text evidence="1">The sequence shown here is derived from an EMBL/GenBank/DDBJ whole genome shotgun (WGS) entry which is preliminary data.</text>
</comment>
<organism evidence="1 2">
    <name type="scientific">Geotrichum galactomycetum</name>
    <dbReference type="NCBI Taxonomy" id="27317"/>
    <lineage>
        <taxon>Eukaryota</taxon>
        <taxon>Fungi</taxon>
        <taxon>Dikarya</taxon>
        <taxon>Ascomycota</taxon>
        <taxon>Saccharomycotina</taxon>
        <taxon>Dipodascomycetes</taxon>
        <taxon>Dipodascales</taxon>
        <taxon>Dipodascaceae</taxon>
        <taxon>Geotrichum</taxon>
    </lineage>
</organism>
<sequence>MPPNIFWLQDTLGRLLLVINKHESGTTFVSIPCHNRTGAMRYLGCAVSNPNRYELKAFSPTSGSSLETFAYVRSTNSQLQFVDPLGRPGARVTAMPYRTSNSLGQIIDVKGKSIPHSYQIVMTTSTLRSGRDAGDFAMGITQRAIVLAQVLSMDLDGFVLQSKSRQPGRSGLLDPNDPRLSMYQPLPLGQADPAKSMSGFPSYPDVHIASYDPYQPPGPSNIFPIYIDGMLHYVRSPSPC</sequence>
<keyword evidence="2" id="KW-1185">Reference proteome</keyword>
<evidence type="ECO:0000313" key="2">
    <source>
        <dbReference type="Proteomes" id="UP000744676"/>
    </source>
</evidence>
<protein>
    <submittedName>
        <fullName evidence="1">Uncharacterized protein</fullName>
    </submittedName>
</protein>
<accession>A0ACB6V9Z9</accession>
<reference evidence="1 2" key="1">
    <citation type="journal article" date="2020" name="Front. Microbiol.">
        <title>Phenotypic and Genetic Characterization of the Cheese Ripening Yeast Geotrichum candidum.</title>
        <authorList>
            <person name="Perkins V."/>
            <person name="Vignola S."/>
            <person name="Lessard M.H."/>
            <person name="Plante P.L."/>
            <person name="Corbeil J."/>
            <person name="Dugat-Bony E."/>
            <person name="Frenette M."/>
            <person name="Labrie S."/>
        </authorList>
    </citation>
    <scope>NUCLEOTIDE SEQUENCE [LARGE SCALE GENOMIC DNA]</scope>
    <source>
        <strain evidence="1 2">LMA-1147</strain>
    </source>
</reference>
<gene>
    <name evidence="1" type="ORF">D0Z00_000489</name>
</gene>